<keyword evidence="4" id="KW-1133">Transmembrane helix</keyword>
<name>A0A8J2PUF3_9HEXA</name>
<dbReference type="Proteomes" id="UP000708208">
    <property type="component" value="Unassembled WGS sequence"/>
</dbReference>
<evidence type="ECO:0000259" key="5">
    <source>
        <dbReference type="Pfam" id="PF00135"/>
    </source>
</evidence>
<sequence>MVKKIILVSVTIAIIAILYVIFVPRSTKSSVIEISTGKVRGIVDISRGGKEFESFLGIPYAKPPVGKLRFEPPLEPENWEGVRDSSSFGAMCTQVDNLYWKVVGEEDCLHINVYKPVDVGALGFLSTQDGVIRGNNGLKDQTFALKWVSDNIRNFGGNPDIVTIFGESAGASAVHFHMLSPLSKGLFHKAISSSGTAIKLWSMSTKPQQQALRLGHRLNCPVENSDVLLTCLRNHTGKEIIELQIETITPLLNPLHMYGPTIEIPATRKNKDVFLPDHPYILMSTGQFHPVPWITGINSEEGLLLTGRIALDEALSAQLDYNWQGVIPEYLVYPPEFTNITKRLFDFYLKKPPSSSAGKLNFRVNFSNLTDLMTDRLYLVATREAVEHHSKKAPVYVYHNKHHGEFSFTVFFGVGPDNVMIQFAWKLISGWLGRKLGIAKPVPGVCHGDDLFLFFKVPYMEIKHGSPDYEMSRSLINLWTQFAYDDTNMTFNGLPWKQVPPTGSEKLKYLTFGDSSNDHGIEEEEFTNRIEFWKSLNMPWII</sequence>
<feature type="domain" description="Carboxylesterase type B" evidence="5">
    <location>
        <begin position="29"/>
        <end position="117"/>
    </location>
</feature>
<gene>
    <name evidence="6" type="ORF">AFUS01_LOCUS33018</name>
</gene>
<evidence type="ECO:0000313" key="6">
    <source>
        <dbReference type="EMBL" id="CAG7822765.1"/>
    </source>
</evidence>
<keyword evidence="3" id="KW-0378">Hydrolase</keyword>
<evidence type="ECO:0000256" key="2">
    <source>
        <dbReference type="ARBA" id="ARBA00023180"/>
    </source>
</evidence>
<evidence type="ECO:0000256" key="3">
    <source>
        <dbReference type="RuleBase" id="RU361235"/>
    </source>
</evidence>
<protein>
    <recommendedName>
        <fullName evidence="3">Carboxylic ester hydrolase</fullName>
        <ecNumber evidence="3">3.1.1.-</ecNumber>
    </recommendedName>
</protein>
<keyword evidence="1" id="KW-0719">Serine esterase</keyword>
<keyword evidence="2" id="KW-0325">Glycoprotein</keyword>
<feature type="domain" description="Carboxylesterase type B" evidence="5">
    <location>
        <begin position="119"/>
        <end position="533"/>
    </location>
</feature>
<evidence type="ECO:0000313" key="7">
    <source>
        <dbReference type="Proteomes" id="UP000708208"/>
    </source>
</evidence>
<proteinExistence type="inferred from homology"/>
<organism evidence="6 7">
    <name type="scientific">Allacma fusca</name>
    <dbReference type="NCBI Taxonomy" id="39272"/>
    <lineage>
        <taxon>Eukaryota</taxon>
        <taxon>Metazoa</taxon>
        <taxon>Ecdysozoa</taxon>
        <taxon>Arthropoda</taxon>
        <taxon>Hexapoda</taxon>
        <taxon>Collembola</taxon>
        <taxon>Symphypleona</taxon>
        <taxon>Sminthuridae</taxon>
        <taxon>Allacma</taxon>
    </lineage>
</organism>
<dbReference type="InterPro" id="IPR002018">
    <property type="entry name" value="CarbesteraseB"/>
</dbReference>
<dbReference type="OrthoDB" id="19653at2759"/>
<reference evidence="6" key="1">
    <citation type="submission" date="2021-06" db="EMBL/GenBank/DDBJ databases">
        <authorList>
            <person name="Hodson N. C."/>
            <person name="Mongue J. A."/>
            <person name="Jaron S. K."/>
        </authorList>
    </citation>
    <scope>NUCLEOTIDE SEQUENCE</scope>
</reference>
<evidence type="ECO:0000256" key="1">
    <source>
        <dbReference type="ARBA" id="ARBA00022487"/>
    </source>
</evidence>
<evidence type="ECO:0000256" key="4">
    <source>
        <dbReference type="SAM" id="Phobius"/>
    </source>
</evidence>
<comment type="caution">
    <text evidence="6">The sequence shown here is derived from an EMBL/GenBank/DDBJ whole genome shotgun (WGS) entry which is preliminary data.</text>
</comment>
<dbReference type="EMBL" id="CAJVCH010527369">
    <property type="protein sequence ID" value="CAG7822765.1"/>
    <property type="molecule type" value="Genomic_DNA"/>
</dbReference>
<dbReference type="PANTHER" id="PTHR11559">
    <property type="entry name" value="CARBOXYLESTERASE"/>
    <property type="match status" value="1"/>
</dbReference>
<dbReference type="InterPro" id="IPR019826">
    <property type="entry name" value="Carboxylesterase_B_AS"/>
</dbReference>
<keyword evidence="4" id="KW-0472">Membrane</keyword>
<dbReference type="Pfam" id="PF00135">
    <property type="entry name" value="COesterase"/>
    <property type="match status" value="2"/>
</dbReference>
<dbReference type="EC" id="3.1.1.-" evidence="3"/>
<dbReference type="PROSITE" id="PS00122">
    <property type="entry name" value="CARBOXYLESTERASE_B_1"/>
    <property type="match status" value="1"/>
</dbReference>
<keyword evidence="4" id="KW-0812">Transmembrane</keyword>
<accession>A0A8J2PUF3</accession>
<dbReference type="AlphaFoldDB" id="A0A8J2PUF3"/>
<dbReference type="InterPro" id="IPR050309">
    <property type="entry name" value="Type-B_Carboxylest/Lipase"/>
</dbReference>
<comment type="similarity">
    <text evidence="3">Belongs to the type-B carboxylesterase/lipase family.</text>
</comment>
<dbReference type="GO" id="GO:0052689">
    <property type="term" value="F:carboxylic ester hydrolase activity"/>
    <property type="evidence" value="ECO:0007669"/>
    <property type="project" value="UniProtKB-KW"/>
</dbReference>
<keyword evidence="7" id="KW-1185">Reference proteome</keyword>
<feature type="transmembrane region" description="Helical" evidence="4">
    <location>
        <begin position="5"/>
        <end position="22"/>
    </location>
</feature>